<reference evidence="2 3" key="1">
    <citation type="journal article" date="2014" name="BMC Genomics">
        <title>A genomic perspective on a new bacterial genus and species from the Alcaligenaceae family, Basilea psittacipulmonis.</title>
        <authorList>
            <person name="Whiteson K.L."/>
            <person name="Hernandez D."/>
            <person name="Lazarevic V."/>
            <person name="Gaia N."/>
            <person name="Farinelli L."/>
            <person name="Francois P."/>
            <person name="Pilo P."/>
            <person name="Frey J."/>
            <person name="Schrenzel J."/>
        </authorList>
    </citation>
    <scope>NUCLEOTIDE SEQUENCE [LARGE SCALE GENOMIC DNA]</scope>
    <source>
        <strain evidence="2 3">DSM 24701</strain>
    </source>
</reference>
<name>A0A077DBC0_9BURK</name>
<dbReference type="AlphaFoldDB" id="A0A077DBC0"/>
<protein>
    <recommendedName>
        <fullName evidence="1">Glycosyltransferase 2-like domain-containing protein</fullName>
    </recommendedName>
</protein>
<evidence type="ECO:0000313" key="2">
    <source>
        <dbReference type="EMBL" id="AIL31959.1"/>
    </source>
</evidence>
<dbReference type="SUPFAM" id="SSF53448">
    <property type="entry name" value="Nucleotide-diphospho-sugar transferases"/>
    <property type="match status" value="1"/>
</dbReference>
<dbReference type="HOGENOM" id="CLU_1114132_0_0_4"/>
<accession>A0A077DBC0</accession>
<dbReference type="eggNOG" id="ENOG50345RA">
    <property type="taxonomic scope" value="Bacteria"/>
</dbReference>
<proteinExistence type="predicted"/>
<keyword evidence="3" id="KW-1185">Reference proteome</keyword>
<dbReference type="KEGG" id="bpsi:IX83_00225"/>
<evidence type="ECO:0000259" key="1">
    <source>
        <dbReference type="Pfam" id="PF00535"/>
    </source>
</evidence>
<feature type="domain" description="Glycosyltransferase 2-like" evidence="1">
    <location>
        <begin position="5"/>
        <end position="118"/>
    </location>
</feature>
<dbReference type="InterPro" id="IPR029044">
    <property type="entry name" value="Nucleotide-diphossugar_trans"/>
</dbReference>
<organism evidence="2 3">
    <name type="scientific">Basilea psittacipulmonis DSM 24701</name>
    <dbReference type="NCBI Taxonomy" id="1072685"/>
    <lineage>
        <taxon>Bacteria</taxon>
        <taxon>Pseudomonadati</taxon>
        <taxon>Pseudomonadota</taxon>
        <taxon>Betaproteobacteria</taxon>
        <taxon>Burkholderiales</taxon>
        <taxon>Alcaligenaceae</taxon>
        <taxon>Basilea</taxon>
    </lineage>
</organism>
<dbReference type="STRING" id="1072685.IX83_00225"/>
<dbReference type="InterPro" id="IPR001173">
    <property type="entry name" value="Glyco_trans_2-like"/>
</dbReference>
<dbReference type="Pfam" id="PF00535">
    <property type="entry name" value="Glycos_transf_2"/>
    <property type="match status" value="1"/>
</dbReference>
<gene>
    <name evidence="2" type="ORF">IX83_00225</name>
</gene>
<evidence type="ECO:0000313" key="3">
    <source>
        <dbReference type="Proteomes" id="UP000028945"/>
    </source>
</evidence>
<dbReference type="CDD" id="cd00761">
    <property type="entry name" value="Glyco_tranf_GTA_type"/>
    <property type="match status" value="1"/>
</dbReference>
<sequence>MKITLAIPTYNRLSFIKRAAESLKQSTDISKINVRVYDDCSTEFSVDELKNLLPFAKEIIVRNKNLGADNNTRLMYEDFLKTEDDILVNGDSDLIYRPGWVEKIQELLPKTDGLLSIYNSNSHEFIDNNFEHGMGIKKDVGAAGCVLSRRLVEYIVSHTNQCTKNFDWVFPKLLQENNVRLFCTVESYVQHIGITRGSNQIGLMHAIDYGHHFLAGSEVNQKIISDLILELNATQKAETTFWVNFSERA</sequence>
<dbReference type="Gene3D" id="3.90.550.10">
    <property type="entry name" value="Spore Coat Polysaccharide Biosynthesis Protein SpsA, Chain A"/>
    <property type="match status" value="1"/>
</dbReference>
<dbReference type="Proteomes" id="UP000028945">
    <property type="component" value="Chromosome"/>
</dbReference>
<dbReference type="EMBL" id="CP009238">
    <property type="protein sequence ID" value="AIL31959.1"/>
    <property type="molecule type" value="Genomic_DNA"/>
</dbReference>